<accession>A0A7U7J6C9</accession>
<dbReference type="EMBL" id="CBTK010000317">
    <property type="protein sequence ID" value="CDH47776.1"/>
    <property type="molecule type" value="Genomic_DNA"/>
</dbReference>
<reference evidence="2 3" key="1">
    <citation type="journal article" date="2014" name="ISME J.">
        <title>Candidatus Competibacter-lineage genomes retrieved from metagenomes reveal functional metabolic diversity.</title>
        <authorList>
            <person name="McIlroy S.J."/>
            <person name="Albertsen M."/>
            <person name="Andresen E.K."/>
            <person name="Saunders A.M."/>
            <person name="Kristiansen R."/>
            <person name="Stokholm-Bjerregaard M."/>
            <person name="Nielsen K.L."/>
            <person name="Nielsen P.H."/>
        </authorList>
    </citation>
    <scope>NUCLEOTIDE SEQUENCE [LARGE SCALE GENOMIC DNA]</scope>
    <source>
        <strain evidence="2 3">Run_B_J11</strain>
    </source>
</reference>
<gene>
    <name evidence="2" type="ORF">BN874_970002</name>
</gene>
<dbReference type="GO" id="GO:0006313">
    <property type="term" value="P:DNA transposition"/>
    <property type="evidence" value="ECO:0007669"/>
    <property type="project" value="InterPro"/>
</dbReference>
<dbReference type="PANTHER" id="PTHR36966:SF1">
    <property type="entry name" value="REP-ASSOCIATED TYROSINE TRANSPOSASE"/>
    <property type="match status" value="1"/>
</dbReference>
<dbReference type="InterPro" id="IPR052715">
    <property type="entry name" value="RAYT_transposase"/>
</dbReference>
<dbReference type="GO" id="GO:0043565">
    <property type="term" value="F:sequence-specific DNA binding"/>
    <property type="evidence" value="ECO:0007669"/>
    <property type="project" value="TreeGrafter"/>
</dbReference>
<dbReference type="NCBIfam" id="NF047646">
    <property type="entry name" value="REP_Tyr_transpos"/>
    <property type="match status" value="1"/>
</dbReference>
<organism evidence="2 3">
    <name type="scientific">Candidatus Contendobacter odensis Run_B_J11</name>
    <dbReference type="NCBI Taxonomy" id="1400861"/>
    <lineage>
        <taxon>Bacteria</taxon>
        <taxon>Pseudomonadati</taxon>
        <taxon>Pseudomonadota</taxon>
        <taxon>Gammaproteobacteria</taxon>
        <taxon>Candidatus Competibacteraceae</taxon>
        <taxon>Candidatus Contendibacter</taxon>
    </lineage>
</organism>
<evidence type="ECO:0000313" key="2">
    <source>
        <dbReference type="EMBL" id="CDH47776.1"/>
    </source>
</evidence>
<protein>
    <recommendedName>
        <fullName evidence="1">Transposase IS200-like domain-containing protein</fullName>
    </recommendedName>
</protein>
<dbReference type="InterPro" id="IPR036515">
    <property type="entry name" value="Transposase_17_sf"/>
</dbReference>
<name>A0A7U7J6C9_9GAMM</name>
<comment type="caution">
    <text evidence="2">The sequence shown here is derived from an EMBL/GenBank/DDBJ whole genome shotgun (WGS) entry which is preliminary data.</text>
</comment>
<evidence type="ECO:0000259" key="1">
    <source>
        <dbReference type="SMART" id="SM01321"/>
    </source>
</evidence>
<dbReference type="Proteomes" id="UP000019184">
    <property type="component" value="Unassembled WGS sequence"/>
</dbReference>
<keyword evidence="3" id="KW-1185">Reference proteome</keyword>
<dbReference type="InterPro" id="IPR002686">
    <property type="entry name" value="Transposase_17"/>
</dbReference>
<proteinExistence type="predicted"/>
<sequence length="177" mass="20955">MTPPEPRIFFTVVVFRRIPLLGTPEAVAILREAMRAEQQRRPFHVDAMVVLPDHLHSIWTLPPDDADYSIRWRTIKRAFTAQIPDVQRPAVFGSRERQGEQAIWQRRFWEHRIRDERDFAHHVHYIHYIHYNPVKHGLVNRPVDWPYSRIHRAIRQGMIPADWGGDPIEIADSVGHE</sequence>
<feature type="domain" description="Transposase IS200-like" evidence="1">
    <location>
        <begin position="3"/>
        <end position="129"/>
    </location>
</feature>
<dbReference type="SMART" id="SM01321">
    <property type="entry name" value="Y1_Tnp"/>
    <property type="match status" value="1"/>
</dbReference>
<dbReference type="PANTHER" id="PTHR36966">
    <property type="entry name" value="REP-ASSOCIATED TYROSINE TRANSPOSASE"/>
    <property type="match status" value="1"/>
</dbReference>
<dbReference type="SUPFAM" id="SSF143422">
    <property type="entry name" value="Transposase IS200-like"/>
    <property type="match status" value="1"/>
</dbReference>
<evidence type="ECO:0000313" key="3">
    <source>
        <dbReference type="Proteomes" id="UP000019184"/>
    </source>
</evidence>
<dbReference type="AlphaFoldDB" id="A0A7U7J6C9"/>
<dbReference type="GO" id="GO:0004803">
    <property type="term" value="F:transposase activity"/>
    <property type="evidence" value="ECO:0007669"/>
    <property type="project" value="InterPro"/>
</dbReference>
<dbReference type="Gene3D" id="3.30.70.1290">
    <property type="entry name" value="Transposase IS200-like"/>
    <property type="match status" value="1"/>
</dbReference>